<comment type="caution">
    <text evidence="2">The sequence shown here is derived from an EMBL/GenBank/DDBJ whole genome shotgun (WGS) entry which is preliminary data.</text>
</comment>
<dbReference type="Proteomes" id="UP000617340">
    <property type="component" value="Unassembled WGS sequence"/>
</dbReference>
<name>A0A834KPD9_VESGE</name>
<protein>
    <submittedName>
        <fullName evidence="2">Uncharacterized protein</fullName>
    </submittedName>
</protein>
<evidence type="ECO:0000256" key="1">
    <source>
        <dbReference type="SAM" id="MobiDB-lite"/>
    </source>
</evidence>
<dbReference type="AlphaFoldDB" id="A0A834KPD9"/>
<dbReference type="EMBL" id="JACSDZ010000003">
    <property type="protein sequence ID" value="KAF7409481.1"/>
    <property type="molecule type" value="Genomic_DNA"/>
</dbReference>
<gene>
    <name evidence="2" type="ORF">HZH68_003862</name>
</gene>
<evidence type="ECO:0000313" key="2">
    <source>
        <dbReference type="EMBL" id="KAF7409481.1"/>
    </source>
</evidence>
<feature type="compositionally biased region" description="Polar residues" evidence="1">
    <location>
        <begin position="71"/>
        <end position="85"/>
    </location>
</feature>
<feature type="region of interest" description="Disordered" evidence="1">
    <location>
        <begin position="1"/>
        <end position="102"/>
    </location>
</feature>
<feature type="compositionally biased region" description="Polar residues" evidence="1">
    <location>
        <begin position="24"/>
        <end position="39"/>
    </location>
</feature>
<evidence type="ECO:0000313" key="3">
    <source>
        <dbReference type="Proteomes" id="UP000617340"/>
    </source>
</evidence>
<sequence length="133" mass="14788">MRMTDEETRVWSRDRRVGAETDSLPITGSHTLPTISSHEFTLPRVRRNESYSNSDSNSNSSSSSSSSSNSRNLLIPTTSSGNSRVAQEDEKSSNNEVGEDKVVVLVVVTMRVQRPWHRGGRDLTVHRASLQTD</sequence>
<feature type="compositionally biased region" description="Basic and acidic residues" evidence="1">
    <location>
        <begin position="86"/>
        <end position="102"/>
    </location>
</feature>
<accession>A0A834KPD9</accession>
<reference evidence="2" key="1">
    <citation type="journal article" date="2020" name="G3 (Bethesda)">
        <title>High-Quality Assemblies for Three Invasive Social Wasps from the &lt;i&gt;Vespula&lt;/i&gt; Genus.</title>
        <authorList>
            <person name="Harrop T.W.R."/>
            <person name="Guhlin J."/>
            <person name="McLaughlin G.M."/>
            <person name="Permina E."/>
            <person name="Stockwell P."/>
            <person name="Gilligan J."/>
            <person name="Le Lec M.F."/>
            <person name="Gruber M.A.M."/>
            <person name="Quinn O."/>
            <person name="Lovegrove M."/>
            <person name="Duncan E.J."/>
            <person name="Remnant E.J."/>
            <person name="Van Eeckhoven J."/>
            <person name="Graham B."/>
            <person name="Knapp R.A."/>
            <person name="Langford K.W."/>
            <person name="Kronenberg Z."/>
            <person name="Press M.O."/>
            <person name="Eacker S.M."/>
            <person name="Wilson-Rankin E.E."/>
            <person name="Purcell J."/>
            <person name="Lester P.J."/>
            <person name="Dearden P.K."/>
        </authorList>
    </citation>
    <scope>NUCLEOTIDE SEQUENCE</scope>
    <source>
        <strain evidence="2">Linc-1</strain>
    </source>
</reference>
<keyword evidence="3" id="KW-1185">Reference proteome</keyword>
<feature type="compositionally biased region" description="Low complexity" evidence="1">
    <location>
        <begin position="50"/>
        <end position="70"/>
    </location>
</feature>
<organism evidence="2 3">
    <name type="scientific">Vespula germanica</name>
    <name type="common">German yellow jacket</name>
    <name type="synonym">Paravespula germanica</name>
    <dbReference type="NCBI Taxonomy" id="30212"/>
    <lineage>
        <taxon>Eukaryota</taxon>
        <taxon>Metazoa</taxon>
        <taxon>Ecdysozoa</taxon>
        <taxon>Arthropoda</taxon>
        <taxon>Hexapoda</taxon>
        <taxon>Insecta</taxon>
        <taxon>Pterygota</taxon>
        <taxon>Neoptera</taxon>
        <taxon>Endopterygota</taxon>
        <taxon>Hymenoptera</taxon>
        <taxon>Apocrita</taxon>
        <taxon>Aculeata</taxon>
        <taxon>Vespoidea</taxon>
        <taxon>Vespidae</taxon>
        <taxon>Vespinae</taxon>
        <taxon>Vespula</taxon>
    </lineage>
</organism>
<proteinExistence type="predicted"/>
<feature type="compositionally biased region" description="Basic and acidic residues" evidence="1">
    <location>
        <begin position="1"/>
        <end position="19"/>
    </location>
</feature>